<feature type="compositionally biased region" description="Polar residues" evidence="1">
    <location>
        <begin position="1627"/>
        <end position="1637"/>
    </location>
</feature>
<feature type="transmembrane region" description="Helical" evidence="2">
    <location>
        <begin position="173"/>
        <end position="192"/>
    </location>
</feature>
<proteinExistence type="predicted"/>
<dbReference type="CDD" id="cd00038">
    <property type="entry name" value="CAP_ED"/>
    <property type="match status" value="1"/>
</dbReference>
<feature type="compositionally biased region" description="Low complexity" evidence="1">
    <location>
        <begin position="1616"/>
        <end position="1626"/>
    </location>
</feature>
<feature type="transmembrane region" description="Helical" evidence="2">
    <location>
        <begin position="335"/>
        <end position="355"/>
    </location>
</feature>
<name>A0A7S3JMT9_9STRA</name>
<evidence type="ECO:0000256" key="2">
    <source>
        <dbReference type="SAM" id="Phobius"/>
    </source>
</evidence>
<sequence length="1695" mass="184943">MDKQNEKKPLLLNVQTPAVSSRQRSSIVTSTNRILRVLGLRDNQEASLVLCLCLSGGLANIVFVMGRNLGPALYVKKVGAKKLTRAMFISGLTILFATPRFAAFAKKRSATSVNSGLLLRASIILILLYIALRFHLSVYLLLYVCEDLTTLLIVMQNAAVAQELFTATEARRVLGLVQLGSTCGAIVAGITVGPIARLVGVNGIILAQIAVLMLSLLPNAATAKRAQQKNTTLPESSSIRRTLNSENTQILNTHQSHDTPQKWYREPLILILGAYTALVIVVKTTVEFEYNVIVSQCSSAVQMVSLTGRLYATAGVFAFFLNVGGSRILLSRFGLAAAAYAFPGGLVVAACALLFDHASLRSVFAARVLDLTTRWSLNNNFKSVVWIAVDRAMARAARPHIEATTKKAAAAVSALILGLAVNYGKARVTQLNWLVLAGCLALFIIGSLLRRLYVAEMTKKIDQRRVPLSRPQALLGYLTADSHGGHNHNTHTDHSSIDPLPSFKGENQHFEHFEQPVSKDDLLFCGDEDCGTQWAVVGNDDAFSAAEGRQRITARLFSRFSLGGPSVRLYLLRQIGSSPLLGDTDLESLFQGFDQWEPAIQISALRDVISKRKNIFAPLIEHSHPKNIMSFWEERLLESVGTSQKYHPAVIAAAAMTAAQRGISEAEPWLERLLIAREPAPRCAAAVALLILGWGIGGPLTLASAEVLQEALSYGIIISKKKPRLVRVTDGTSLRRFSLPINFNTEDQSIQELESQERAAQTDWVNAIERGQEGLALISAARLTSLRVARRNYLENQKSVESALTDDEEEVINQNIPNQKESLDESSQVLSALRSLQCFSNKLTIDTGTWLELCTHPNSAVRSAVLDLPLPLVIRPHRRKQLLNRIADECGGRETAVAAAGALSRLVEQNSRLRPLVFDALLSRLERASCAFENSSDHDAYDVVCLLDALRAVTRPNDARRVSEAVHTMSAKATDENEGFLLDFVFELLDENKACPSNLENAVEQRARDVRQARDAMRFVMRIKKFVTKMDYNNIAKTATLLKGFEIDPQDVDAMQVAAELSQLASAYLAERLYGARQQLLARCILIGRARASDGCSVRARDAWKSLRSRDPRLASAVMELLDDVLPANLKSLVLPLLDPSADSNTNSSASMKTVTEFLKSDNNRLGVNLANALSLYVGLGVDNGMADKNNSLAAVNLLRRTRLFGGSLVGQHLQPLAEACEWRTITCHGESICRPGETYLIARGSCILHRNGISDQRLEQGAIVQEYHALGRVASWSLPLARATAVITNQHLLLLVVDAKQLAKLMRSVSPKFSFGLLKSLVNTLPKPSQLGGRSLSVQQQSSDNFSTRQEIKSSRPIIPDKSNDHRCCSTFTPLEIFLVLRDAKMLRFVPDAYLTTLADVAQVLVFEPNQIIAKISNPTDSTLYVLADGLVELRWRRDVSVCLDQPGASFGNTALLSDTSWPYSVCAGPKGASVFALRRYRVHDALRGRRDLAAAVAEGFLKTLGRRALQHISIEEGLQTVDAVVSQGKHTIPSSPLGISSPATSDTSRKNTVPPSVTTALRVDFVTTISSTPPDHRINGSSGFAPLHRARSFELLSGLGAVSPATRHLLQHHSSFSTSSTTASQNHQHSSNAASSLDLATPNSPLSSLPPANETTGDLCTREENNNITNNCSTHKEESSASAKPQLPILPTI</sequence>
<dbReference type="InterPro" id="IPR014710">
    <property type="entry name" value="RmlC-like_jellyroll"/>
</dbReference>
<dbReference type="InterPro" id="IPR018490">
    <property type="entry name" value="cNMP-bd_dom_sf"/>
</dbReference>
<protein>
    <recommendedName>
        <fullName evidence="3">Cyclic nucleotide-binding domain-containing protein</fullName>
    </recommendedName>
</protein>
<gene>
    <name evidence="4" type="ORF">ALAG00032_LOCUS132</name>
</gene>
<feature type="transmembrane region" description="Helical" evidence="2">
    <location>
        <begin position="117"/>
        <end position="134"/>
    </location>
</feature>
<feature type="region of interest" description="Disordered" evidence="1">
    <location>
        <begin position="1531"/>
        <end position="1558"/>
    </location>
</feature>
<feature type="transmembrane region" description="Helical" evidence="2">
    <location>
        <begin position="431"/>
        <end position="449"/>
    </location>
</feature>
<evidence type="ECO:0000256" key="1">
    <source>
        <dbReference type="SAM" id="MobiDB-lite"/>
    </source>
</evidence>
<dbReference type="InterPro" id="IPR036259">
    <property type="entry name" value="MFS_trans_sf"/>
</dbReference>
<dbReference type="SUPFAM" id="SSF51206">
    <property type="entry name" value="cAMP-binding domain-like"/>
    <property type="match status" value="1"/>
</dbReference>
<feature type="transmembrane region" description="Helical" evidence="2">
    <location>
        <begin position="86"/>
        <end position="105"/>
    </location>
</feature>
<feature type="transmembrane region" description="Helical" evidence="2">
    <location>
        <begin position="140"/>
        <end position="161"/>
    </location>
</feature>
<evidence type="ECO:0000313" key="4">
    <source>
        <dbReference type="EMBL" id="CAE0359404.1"/>
    </source>
</evidence>
<keyword evidence="2" id="KW-0812">Transmembrane</keyword>
<dbReference type="InterPro" id="IPR000595">
    <property type="entry name" value="cNMP-bd_dom"/>
</dbReference>
<feature type="domain" description="Cyclic nucleotide-binding" evidence="3">
    <location>
        <begin position="1387"/>
        <end position="1505"/>
    </location>
</feature>
<organism evidence="4">
    <name type="scientific">Aureoumbra lagunensis</name>
    <dbReference type="NCBI Taxonomy" id="44058"/>
    <lineage>
        <taxon>Eukaryota</taxon>
        <taxon>Sar</taxon>
        <taxon>Stramenopiles</taxon>
        <taxon>Ochrophyta</taxon>
        <taxon>Pelagophyceae</taxon>
        <taxon>Pelagomonadales</taxon>
        <taxon>Aureoumbra</taxon>
    </lineage>
</organism>
<feature type="transmembrane region" description="Helical" evidence="2">
    <location>
        <begin position="46"/>
        <end position="66"/>
    </location>
</feature>
<feature type="transmembrane region" description="Helical" evidence="2">
    <location>
        <begin position="306"/>
        <end position="323"/>
    </location>
</feature>
<dbReference type="SUPFAM" id="SSF103473">
    <property type="entry name" value="MFS general substrate transporter"/>
    <property type="match status" value="1"/>
</dbReference>
<dbReference type="EMBL" id="HBIJ01000169">
    <property type="protein sequence ID" value="CAE0359404.1"/>
    <property type="molecule type" value="Transcribed_RNA"/>
</dbReference>
<feature type="region of interest" description="Disordered" evidence="1">
    <location>
        <begin position="1615"/>
        <end position="1695"/>
    </location>
</feature>
<evidence type="ECO:0000259" key="3">
    <source>
        <dbReference type="PROSITE" id="PS50042"/>
    </source>
</evidence>
<keyword evidence="2" id="KW-1133">Transmembrane helix</keyword>
<keyword evidence="2" id="KW-0472">Membrane</keyword>
<feature type="transmembrane region" description="Helical" evidence="2">
    <location>
        <begin position="198"/>
        <end position="217"/>
    </location>
</feature>
<accession>A0A7S3JMT9</accession>
<dbReference type="Gene3D" id="2.60.120.10">
    <property type="entry name" value="Jelly Rolls"/>
    <property type="match status" value="1"/>
</dbReference>
<dbReference type="PROSITE" id="PS50042">
    <property type="entry name" value="CNMP_BINDING_3"/>
    <property type="match status" value="1"/>
</dbReference>
<reference evidence="4" key="1">
    <citation type="submission" date="2021-01" db="EMBL/GenBank/DDBJ databases">
        <authorList>
            <person name="Corre E."/>
            <person name="Pelletier E."/>
            <person name="Niang G."/>
            <person name="Scheremetjew M."/>
            <person name="Finn R."/>
            <person name="Kale V."/>
            <person name="Holt S."/>
            <person name="Cochrane G."/>
            <person name="Meng A."/>
            <person name="Brown T."/>
            <person name="Cohen L."/>
        </authorList>
    </citation>
    <scope>NUCLEOTIDE SEQUENCE</scope>
    <source>
        <strain evidence="4">CCMP1510</strain>
    </source>
</reference>